<proteinExistence type="inferred from homology"/>
<protein>
    <recommendedName>
        <fullName evidence="4">glucan endo-1,3-beta-D-glucosidase</fullName>
        <ecNumber evidence="4">3.2.1.39</ecNumber>
    </recommendedName>
</protein>
<dbReference type="PANTHER" id="PTHR16631:SF13">
    <property type="entry name" value="GLUCAN ENDO-1,3-BETA-GLUCOSIDASE EGLC-RELATED"/>
    <property type="match status" value="1"/>
</dbReference>
<comment type="catalytic activity">
    <reaction evidence="1">
        <text>Hydrolysis of (1-&gt;3)-beta-D-glucosidic linkages in (1-&gt;3)-beta-D-glucans.</text>
        <dbReference type="EC" id="3.2.1.39"/>
    </reaction>
</comment>
<feature type="signal peptide" evidence="7">
    <location>
        <begin position="1"/>
        <end position="21"/>
    </location>
</feature>
<dbReference type="Proteomes" id="UP001521222">
    <property type="component" value="Unassembled WGS sequence"/>
</dbReference>
<evidence type="ECO:0000256" key="7">
    <source>
        <dbReference type="SAM" id="SignalP"/>
    </source>
</evidence>
<comment type="similarity">
    <text evidence="3">Belongs to the glycosyl hydrolase 17 family.</text>
</comment>
<feature type="region of interest" description="Disordered" evidence="6">
    <location>
        <begin position="648"/>
        <end position="676"/>
    </location>
</feature>
<accession>A0ABR3QI68</accession>
<evidence type="ECO:0000256" key="4">
    <source>
        <dbReference type="ARBA" id="ARBA00012780"/>
    </source>
</evidence>
<evidence type="ECO:0000256" key="1">
    <source>
        <dbReference type="ARBA" id="ARBA00000382"/>
    </source>
</evidence>
<keyword evidence="9" id="KW-1185">Reference proteome</keyword>
<comment type="caution">
    <text evidence="8">The sequence shown here is derived from an EMBL/GenBank/DDBJ whole genome shotgun (WGS) entry which is preliminary data.</text>
</comment>
<evidence type="ECO:0000256" key="2">
    <source>
        <dbReference type="ARBA" id="ARBA00004196"/>
    </source>
</evidence>
<evidence type="ECO:0000313" key="9">
    <source>
        <dbReference type="Proteomes" id="UP001521222"/>
    </source>
</evidence>
<comment type="subcellular location">
    <subcellularLocation>
        <location evidence="2">Cell envelope</location>
    </subcellularLocation>
</comment>
<organism evidence="8 9">
    <name type="scientific">Nothophoma quercina</name>
    <dbReference type="NCBI Taxonomy" id="749835"/>
    <lineage>
        <taxon>Eukaryota</taxon>
        <taxon>Fungi</taxon>
        <taxon>Dikarya</taxon>
        <taxon>Ascomycota</taxon>
        <taxon>Pezizomycotina</taxon>
        <taxon>Dothideomycetes</taxon>
        <taxon>Pleosporomycetidae</taxon>
        <taxon>Pleosporales</taxon>
        <taxon>Pleosporineae</taxon>
        <taxon>Didymellaceae</taxon>
        <taxon>Nothophoma</taxon>
    </lineage>
</organism>
<name>A0ABR3QI68_9PLEO</name>
<keyword evidence="5" id="KW-0378">Hydrolase</keyword>
<dbReference type="EC" id="3.2.1.39" evidence="4"/>
<dbReference type="InterPro" id="IPR050732">
    <property type="entry name" value="Beta-glucan_modifiers"/>
</dbReference>
<keyword evidence="7" id="KW-0732">Signal</keyword>
<feature type="chain" id="PRO_5046106390" description="glucan endo-1,3-beta-D-glucosidase" evidence="7">
    <location>
        <begin position="22"/>
        <end position="764"/>
    </location>
</feature>
<evidence type="ECO:0000256" key="3">
    <source>
        <dbReference type="ARBA" id="ARBA00008773"/>
    </source>
</evidence>
<sequence>MIELQRRFAFLLLFIAPLACAANKVYTGFNYGAFWGEQSNVKRYADFHQGFELAKNLTDTPVSFDSARLYTCISTGTKDDPTEAFQAAIDTDTNLLLGMWISPGANEQSNTQKVDNELAALGRGFEQHGQKLADLVIGLSVGSEDIYRFNNAQLGLGSDNLLNTIKSVREKIAASSYAKYMESKPIGHTDTALYSVVSGSDFVGMNAYPYWEGQSIDNVNASFMSILRDTQRRAGNTPVWISEIDWPIRGKQIKDAVANPENYQRYWNEVGCNMFGKYTTFWFELLQDSTTDQPDWGLLDPKTHMPRIKDLSCGTKSNNWTAPSADGLSDFVNTTLSKPLPTTLSTVYLPASVTTSTTSSLWKVSSNLTVMPTRSARTTHITETRTITVIPSSLSTTEEENDVTMFQTVFVSPALSPTPTSPASHEASTHVNESDKVSICITMMDLQSNGIFIPVAVHASNMTACSPPPQFTGSPFTMVAAPTASPTAPSERKSSFDLYAPSRTTLLSATVSAQTASAPNSNGPTCLTSAGVAYEAVISNGKTFLGPSTPSCPPQTTEALAPINTPFTALTTPSNHFSLTPSTALSNSLLSVRSSSLSPLASLPTTFSTVTIPALAPQPASTSSVFRPAGPASSSSFSHSLTSSMFAPSSTTISTPPASTISPAITPPPTSTSRTHLTPVEGATVCTTPNGVGYKAVISNGYPHLLNPLVECTSIAPLPTAEPGCISVNGKWWEAVWDSDGRKRISAPGVECTSTSPPAQVAIS</sequence>
<evidence type="ECO:0000256" key="5">
    <source>
        <dbReference type="ARBA" id="ARBA00022801"/>
    </source>
</evidence>
<dbReference type="EMBL" id="JAKIXB020000052">
    <property type="protein sequence ID" value="KAL1591847.1"/>
    <property type="molecule type" value="Genomic_DNA"/>
</dbReference>
<evidence type="ECO:0000256" key="6">
    <source>
        <dbReference type="SAM" id="MobiDB-lite"/>
    </source>
</evidence>
<evidence type="ECO:0000313" key="8">
    <source>
        <dbReference type="EMBL" id="KAL1591847.1"/>
    </source>
</evidence>
<feature type="compositionally biased region" description="Low complexity" evidence="6">
    <location>
        <begin position="648"/>
        <end position="664"/>
    </location>
</feature>
<dbReference type="InterPro" id="IPR017853">
    <property type="entry name" value="GH"/>
</dbReference>
<dbReference type="Gene3D" id="3.20.20.80">
    <property type="entry name" value="Glycosidases"/>
    <property type="match status" value="1"/>
</dbReference>
<gene>
    <name evidence="8" type="ORF">SLS59_010025</name>
</gene>
<reference evidence="8 9" key="1">
    <citation type="submission" date="2024-02" db="EMBL/GenBank/DDBJ databases">
        <title>De novo assembly and annotation of 12 fungi associated with fruit tree decline syndrome in Ontario, Canada.</title>
        <authorList>
            <person name="Sulman M."/>
            <person name="Ellouze W."/>
            <person name="Ilyukhin E."/>
        </authorList>
    </citation>
    <scope>NUCLEOTIDE SEQUENCE [LARGE SCALE GENOMIC DNA]</scope>
    <source>
        <strain evidence="8 9">M97-236</strain>
    </source>
</reference>
<dbReference type="SUPFAM" id="SSF51445">
    <property type="entry name" value="(Trans)glycosidases"/>
    <property type="match status" value="1"/>
</dbReference>
<dbReference type="PANTHER" id="PTHR16631">
    <property type="entry name" value="GLUCAN 1,3-BETA-GLUCOSIDASE"/>
    <property type="match status" value="1"/>
</dbReference>